<dbReference type="FunCoup" id="A0A162U3F2">
    <property type="interactions" value="477"/>
</dbReference>
<dbReference type="EC" id="3.1.2.4" evidence="2"/>
<feature type="domain" description="Enoyl-CoA hydratase/isomerase" evidence="4">
    <location>
        <begin position="49"/>
        <end position="370"/>
    </location>
</feature>
<proteinExistence type="predicted"/>
<evidence type="ECO:0000313" key="5">
    <source>
        <dbReference type="EMBL" id="OAD73142.1"/>
    </source>
</evidence>
<evidence type="ECO:0000256" key="3">
    <source>
        <dbReference type="ARBA" id="ARBA00022801"/>
    </source>
</evidence>
<dbReference type="SUPFAM" id="SSF52096">
    <property type="entry name" value="ClpP/crotonase"/>
    <property type="match status" value="1"/>
</dbReference>
<evidence type="ECO:0000259" key="4">
    <source>
        <dbReference type="Pfam" id="PF16113"/>
    </source>
</evidence>
<dbReference type="InterPro" id="IPR045004">
    <property type="entry name" value="ECH_dom"/>
</dbReference>
<keyword evidence="3" id="KW-0378">Hydrolase</keyword>
<dbReference type="GO" id="GO:0005739">
    <property type="term" value="C:mitochondrion"/>
    <property type="evidence" value="ECO:0007669"/>
    <property type="project" value="TreeGrafter"/>
</dbReference>
<name>A0A162U3F2_PHYB8</name>
<evidence type="ECO:0000313" key="6">
    <source>
        <dbReference type="Proteomes" id="UP000077315"/>
    </source>
</evidence>
<evidence type="ECO:0000256" key="1">
    <source>
        <dbReference type="ARBA" id="ARBA00001709"/>
    </source>
</evidence>
<keyword evidence="6" id="KW-1185">Reference proteome</keyword>
<dbReference type="GO" id="GO:0006574">
    <property type="term" value="P:L-valine catabolic process"/>
    <property type="evidence" value="ECO:0007669"/>
    <property type="project" value="TreeGrafter"/>
</dbReference>
<organism evidence="5 6">
    <name type="scientific">Phycomyces blakesleeanus (strain ATCC 8743b / DSM 1359 / FGSC 10004 / NBRC 33097 / NRRL 1555)</name>
    <dbReference type="NCBI Taxonomy" id="763407"/>
    <lineage>
        <taxon>Eukaryota</taxon>
        <taxon>Fungi</taxon>
        <taxon>Fungi incertae sedis</taxon>
        <taxon>Mucoromycota</taxon>
        <taxon>Mucoromycotina</taxon>
        <taxon>Mucoromycetes</taxon>
        <taxon>Mucorales</taxon>
        <taxon>Phycomycetaceae</taxon>
        <taxon>Phycomyces</taxon>
    </lineage>
</organism>
<dbReference type="Pfam" id="PF16113">
    <property type="entry name" value="ECH_2"/>
    <property type="match status" value="1"/>
</dbReference>
<gene>
    <name evidence="5" type="ORF">PHYBLDRAFT_145549</name>
</gene>
<dbReference type="AlphaFoldDB" id="A0A162U3F2"/>
<dbReference type="PANTHER" id="PTHR43176:SF3">
    <property type="entry name" value="3-HYDROXYISOBUTYRYL-COA HYDROLASE, MITOCHONDRIAL"/>
    <property type="match status" value="1"/>
</dbReference>
<dbReference type="InterPro" id="IPR032259">
    <property type="entry name" value="HIBYL-CoA-H"/>
</dbReference>
<reference evidence="6" key="1">
    <citation type="submission" date="2015-06" db="EMBL/GenBank/DDBJ databases">
        <title>Expansion of signal transduction pathways in fungi by whole-genome duplication.</title>
        <authorList>
            <consortium name="DOE Joint Genome Institute"/>
            <person name="Corrochano L.M."/>
            <person name="Kuo A."/>
            <person name="Marcet-Houben M."/>
            <person name="Polaino S."/>
            <person name="Salamov A."/>
            <person name="Villalobos J.M."/>
            <person name="Alvarez M.I."/>
            <person name="Avalos J."/>
            <person name="Benito E.P."/>
            <person name="Benoit I."/>
            <person name="Burger G."/>
            <person name="Camino L.P."/>
            <person name="Canovas D."/>
            <person name="Cerda-Olmedo E."/>
            <person name="Cheng J.-F."/>
            <person name="Dominguez A."/>
            <person name="Elias M."/>
            <person name="Eslava A.P."/>
            <person name="Glaser F."/>
            <person name="Grimwood J."/>
            <person name="Gutierrez G."/>
            <person name="Heitman J."/>
            <person name="Henrissat B."/>
            <person name="Iturriaga E.A."/>
            <person name="Lang B.F."/>
            <person name="Lavin J.L."/>
            <person name="Lee S."/>
            <person name="Li W."/>
            <person name="Lindquist E."/>
            <person name="Lopez-Garcia S."/>
            <person name="Luque E.M."/>
            <person name="Marcos A.T."/>
            <person name="Martin J."/>
            <person name="McCluskey K."/>
            <person name="Medina H.R."/>
            <person name="Miralles-Duran A."/>
            <person name="Miyazaki A."/>
            <person name="Munoz-Torres E."/>
            <person name="Oguiza J.A."/>
            <person name="Ohm R."/>
            <person name="Olmedo M."/>
            <person name="Orejas M."/>
            <person name="Ortiz-Castellanos L."/>
            <person name="Pisabarro A.G."/>
            <person name="Rodriguez-Romero J."/>
            <person name="Ruiz-Herrera J."/>
            <person name="Ruiz-Vazquez R."/>
            <person name="Sanz C."/>
            <person name="Schackwitz W."/>
            <person name="Schmutz J."/>
            <person name="Shahriari M."/>
            <person name="Shelest E."/>
            <person name="Silva-Franco F."/>
            <person name="Soanes D."/>
            <person name="Syed K."/>
            <person name="Tagua V.G."/>
            <person name="Talbot N.J."/>
            <person name="Thon M."/>
            <person name="De vries R.P."/>
            <person name="Wiebenga A."/>
            <person name="Yadav J.S."/>
            <person name="Braun E.L."/>
            <person name="Baker S."/>
            <person name="Garre V."/>
            <person name="Horwitz B."/>
            <person name="Torres-Martinez S."/>
            <person name="Idnurm A."/>
            <person name="Herrera-Estrella A."/>
            <person name="Gabaldon T."/>
            <person name="Grigoriev I.V."/>
        </authorList>
    </citation>
    <scope>NUCLEOTIDE SEQUENCE [LARGE SCALE GENOMIC DNA]</scope>
    <source>
        <strain evidence="6">NRRL 1555(-)</strain>
    </source>
</reference>
<dbReference type="GeneID" id="28992378"/>
<accession>A0A162U3F2</accession>
<dbReference type="InterPro" id="IPR029045">
    <property type="entry name" value="ClpP/crotonase-like_dom_sf"/>
</dbReference>
<comment type="catalytic activity">
    <reaction evidence="1">
        <text>3-hydroxy-2-methylpropanoyl-CoA + H2O = 3-hydroxy-2-methylpropanoate + CoA + H(+)</text>
        <dbReference type="Rhea" id="RHEA:20888"/>
        <dbReference type="ChEBI" id="CHEBI:11805"/>
        <dbReference type="ChEBI" id="CHEBI:15377"/>
        <dbReference type="ChEBI" id="CHEBI:15378"/>
        <dbReference type="ChEBI" id="CHEBI:57287"/>
        <dbReference type="ChEBI" id="CHEBI:57340"/>
        <dbReference type="EC" id="3.1.2.4"/>
    </reaction>
</comment>
<dbReference type="Gene3D" id="3.90.226.10">
    <property type="entry name" value="2-enoyl-CoA Hydratase, Chain A, domain 1"/>
    <property type="match status" value="1"/>
</dbReference>
<sequence length="464" mass="52257">MSLFAKNNTETINTFDTENLQDKSSDAPKIFNTEVPFDHIISRKVKSSRHIILNQPEILNAIGFLEVQYLKHFIKAAENSPSVNTVIVKGTGRAFSSGGDVLSLYKSIYIPNNIHGYKKAWDIWNIIASMKKPYVAIMDGFSIGTGAGLAAHGSFRVATEKTVFSMPEAAFGFVSDAGSSFFLNQLDNMIGTYIALTAQYLKGADVFFSGIATHYVPSHRLGAMEYRISQLDVVDHDEVDSIIEEFSADPGTQYRHTLKGNVVKTIKNCFKYNTVEEILEALDKDGSDFALKTKTEMLKLSPTSLKANLELIRRASKSSFASCMESESRAAMNKLLCPDFKEGVDARFVKHTQPRWNPSTLNAVDIDYVRSEILDKQNVYTAKIFHENAFHAYPYWKYGLPSDKDVQKIIQNPETAFYNYYQVVSYFLQKSNYKFGVLEKVIDILDRNTRSGDKSLAGKIEWIE</sequence>
<dbReference type="STRING" id="763407.A0A162U3F2"/>
<evidence type="ECO:0000256" key="2">
    <source>
        <dbReference type="ARBA" id="ARBA00011915"/>
    </source>
</evidence>
<protein>
    <recommendedName>
        <fullName evidence="2">3-hydroxyisobutyryl-CoA hydrolase</fullName>
        <ecNumber evidence="2">3.1.2.4</ecNumber>
    </recommendedName>
</protein>
<dbReference type="EMBL" id="KV440981">
    <property type="protein sequence ID" value="OAD73142.1"/>
    <property type="molecule type" value="Genomic_DNA"/>
</dbReference>
<dbReference type="CDD" id="cd06558">
    <property type="entry name" value="crotonase-like"/>
    <property type="match status" value="1"/>
</dbReference>
<dbReference type="OrthoDB" id="1737613at2759"/>
<dbReference type="InParanoid" id="A0A162U3F2"/>
<dbReference type="Proteomes" id="UP000077315">
    <property type="component" value="Unassembled WGS sequence"/>
</dbReference>
<dbReference type="VEuPathDB" id="FungiDB:PHYBLDRAFT_145549"/>
<dbReference type="RefSeq" id="XP_018291182.1">
    <property type="nucleotide sequence ID" value="XM_018431472.1"/>
</dbReference>
<dbReference type="PANTHER" id="PTHR43176">
    <property type="entry name" value="3-HYDROXYISOBUTYRYL-COA HYDROLASE-RELATED"/>
    <property type="match status" value="1"/>
</dbReference>
<dbReference type="GO" id="GO:0003860">
    <property type="term" value="F:3-hydroxyisobutyryl-CoA hydrolase activity"/>
    <property type="evidence" value="ECO:0007669"/>
    <property type="project" value="UniProtKB-EC"/>
</dbReference>